<feature type="compositionally biased region" description="Low complexity" evidence="1">
    <location>
        <begin position="146"/>
        <end position="156"/>
    </location>
</feature>
<proteinExistence type="predicted"/>
<protein>
    <recommendedName>
        <fullName evidence="2">Serine/arginine repetitive matrix protein C-terminal domain-containing protein</fullName>
    </recommendedName>
</protein>
<feature type="compositionally biased region" description="Polar residues" evidence="1">
    <location>
        <begin position="165"/>
        <end position="186"/>
    </location>
</feature>
<feature type="compositionally biased region" description="Low complexity" evidence="1">
    <location>
        <begin position="249"/>
        <end position="260"/>
    </location>
</feature>
<name>A0A9Q1FW78_SYNKA</name>
<dbReference type="InterPro" id="IPR029360">
    <property type="entry name" value="SRRM_C"/>
</dbReference>
<reference evidence="3" key="1">
    <citation type="journal article" date="2023" name="Science">
        <title>Genome structures resolve the early diversification of teleost fishes.</title>
        <authorList>
            <person name="Parey E."/>
            <person name="Louis A."/>
            <person name="Montfort J."/>
            <person name="Bouchez O."/>
            <person name="Roques C."/>
            <person name="Iampietro C."/>
            <person name="Lluch J."/>
            <person name="Castinel A."/>
            <person name="Donnadieu C."/>
            <person name="Desvignes T."/>
            <person name="Floi Bucao C."/>
            <person name="Jouanno E."/>
            <person name="Wen M."/>
            <person name="Mejri S."/>
            <person name="Dirks R."/>
            <person name="Jansen H."/>
            <person name="Henkel C."/>
            <person name="Chen W.J."/>
            <person name="Zahm M."/>
            <person name="Cabau C."/>
            <person name="Klopp C."/>
            <person name="Thompson A.W."/>
            <person name="Robinson-Rechavi M."/>
            <person name="Braasch I."/>
            <person name="Lecointre G."/>
            <person name="Bobe J."/>
            <person name="Postlethwait J.H."/>
            <person name="Berthelot C."/>
            <person name="Roest Crollius H."/>
            <person name="Guiguen Y."/>
        </authorList>
    </citation>
    <scope>NUCLEOTIDE SEQUENCE</scope>
    <source>
        <strain evidence="3">WJC10195</strain>
    </source>
</reference>
<feature type="domain" description="Serine/arginine repetitive matrix protein C-terminal" evidence="2">
    <location>
        <begin position="182"/>
        <end position="245"/>
    </location>
</feature>
<evidence type="ECO:0000313" key="3">
    <source>
        <dbReference type="EMBL" id="KAJ8368368.1"/>
    </source>
</evidence>
<feature type="compositionally biased region" description="Polar residues" evidence="1">
    <location>
        <begin position="1"/>
        <end position="11"/>
    </location>
</feature>
<dbReference type="InterPro" id="IPR052109">
    <property type="entry name" value="SRRM_Domain-Containing"/>
</dbReference>
<evidence type="ECO:0000256" key="1">
    <source>
        <dbReference type="SAM" id="MobiDB-lite"/>
    </source>
</evidence>
<accession>A0A9Q1FW78</accession>
<dbReference type="Proteomes" id="UP001152622">
    <property type="component" value="Chromosome 3"/>
</dbReference>
<sequence>MDGGNVTSLNEPITARLDPRASLSPRLKDTGVAARSPVPTGEPTCGDGNHRSVRSPSVYPVKGRGRPGVERRSHSPARSSDSLPSHHSQAQRKKDTRQKKVKGSRSSRKHHRRRARNRHQSSSRSPARRSRHADGGRKCQSHGTRQRSSPGSCSRSASRERESQTKSPHSRQNSTSQTKSPHSRQNSTREKDSDGRTPHTDTEGRAHQRSRSYSPIRKRRSDSPSFMEARRITSARKRPIPYYRPSPSSPSSLSSCSAVRRYSRSRSRSRSWSSRSPSRNHSYYSRGSSESLAF</sequence>
<dbReference type="EMBL" id="JAINUF010000003">
    <property type="protein sequence ID" value="KAJ8368368.1"/>
    <property type="molecule type" value="Genomic_DNA"/>
</dbReference>
<dbReference type="Pfam" id="PF15230">
    <property type="entry name" value="SRRM_C"/>
    <property type="match status" value="1"/>
</dbReference>
<dbReference type="AlphaFoldDB" id="A0A9Q1FW78"/>
<evidence type="ECO:0000313" key="4">
    <source>
        <dbReference type="Proteomes" id="UP001152622"/>
    </source>
</evidence>
<feature type="compositionally biased region" description="Basic residues" evidence="1">
    <location>
        <begin position="89"/>
        <end position="131"/>
    </location>
</feature>
<feature type="compositionally biased region" description="Low complexity" evidence="1">
    <location>
        <begin position="270"/>
        <end position="286"/>
    </location>
</feature>
<organism evidence="3 4">
    <name type="scientific">Synaphobranchus kaupii</name>
    <name type="common">Kaup's arrowtooth eel</name>
    <dbReference type="NCBI Taxonomy" id="118154"/>
    <lineage>
        <taxon>Eukaryota</taxon>
        <taxon>Metazoa</taxon>
        <taxon>Chordata</taxon>
        <taxon>Craniata</taxon>
        <taxon>Vertebrata</taxon>
        <taxon>Euteleostomi</taxon>
        <taxon>Actinopterygii</taxon>
        <taxon>Neopterygii</taxon>
        <taxon>Teleostei</taxon>
        <taxon>Anguilliformes</taxon>
        <taxon>Synaphobranchidae</taxon>
        <taxon>Synaphobranchus</taxon>
    </lineage>
</organism>
<dbReference type="GO" id="GO:0003729">
    <property type="term" value="F:mRNA binding"/>
    <property type="evidence" value="ECO:0007669"/>
    <property type="project" value="TreeGrafter"/>
</dbReference>
<feature type="region of interest" description="Disordered" evidence="1">
    <location>
        <begin position="1"/>
        <end position="294"/>
    </location>
</feature>
<comment type="caution">
    <text evidence="3">The sequence shown here is derived from an EMBL/GenBank/DDBJ whole genome shotgun (WGS) entry which is preliminary data.</text>
</comment>
<gene>
    <name evidence="3" type="ORF">SKAU_G00083960</name>
</gene>
<feature type="compositionally biased region" description="Polar residues" evidence="1">
    <location>
        <begin position="76"/>
        <end position="88"/>
    </location>
</feature>
<evidence type="ECO:0000259" key="2">
    <source>
        <dbReference type="Pfam" id="PF15230"/>
    </source>
</evidence>
<feature type="compositionally biased region" description="Basic and acidic residues" evidence="1">
    <location>
        <begin position="187"/>
        <end position="206"/>
    </location>
</feature>
<dbReference type="PANTHER" id="PTHR34755">
    <property type="entry name" value="SERINE/ARGININE REPETITIVE MATRIX PROTEIN 3-RELATED"/>
    <property type="match status" value="1"/>
</dbReference>
<dbReference type="OrthoDB" id="10267305at2759"/>
<keyword evidence="4" id="KW-1185">Reference proteome</keyword>
<dbReference type="PANTHER" id="PTHR34755:SF2">
    <property type="entry name" value="SERINE_ARGININE REPETITIVE MATRIX PROTEIN 3"/>
    <property type="match status" value="1"/>
</dbReference>